<organism evidence="2 3">
    <name type="scientific">Dreissena polymorpha</name>
    <name type="common">Zebra mussel</name>
    <name type="synonym">Mytilus polymorpha</name>
    <dbReference type="NCBI Taxonomy" id="45954"/>
    <lineage>
        <taxon>Eukaryota</taxon>
        <taxon>Metazoa</taxon>
        <taxon>Spiralia</taxon>
        <taxon>Lophotrochozoa</taxon>
        <taxon>Mollusca</taxon>
        <taxon>Bivalvia</taxon>
        <taxon>Autobranchia</taxon>
        <taxon>Heteroconchia</taxon>
        <taxon>Euheterodonta</taxon>
        <taxon>Imparidentia</taxon>
        <taxon>Neoheterodontei</taxon>
        <taxon>Myida</taxon>
        <taxon>Dreissenoidea</taxon>
        <taxon>Dreissenidae</taxon>
        <taxon>Dreissena</taxon>
    </lineage>
</organism>
<sequence>MYVDYILLTLSQPLTEESGTGVSARWLPELTLPTSSSPRTTTPSSLRSLAATSCTARSAS</sequence>
<feature type="region of interest" description="Disordered" evidence="1">
    <location>
        <begin position="31"/>
        <end position="60"/>
    </location>
</feature>
<evidence type="ECO:0000256" key="1">
    <source>
        <dbReference type="SAM" id="MobiDB-lite"/>
    </source>
</evidence>
<evidence type="ECO:0000313" key="3">
    <source>
        <dbReference type="Proteomes" id="UP000828390"/>
    </source>
</evidence>
<gene>
    <name evidence="2" type="ORF">DPMN_132918</name>
</gene>
<name>A0A9D4FW08_DREPO</name>
<evidence type="ECO:0000313" key="2">
    <source>
        <dbReference type="EMBL" id="KAH3804629.1"/>
    </source>
</evidence>
<dbReference type="AlphaFoldDB" id="A0A9D4FW08"/>
<dbReference type="EMBL" id="JAIWYP010000006">
    <property type="protein sequence ID" value="KAH3804629.1"/>
    <property type="molecule type" value="Genomic_DNA"/>
</dbReference>
<protein>
    <submittedName>
        <fullName evidence="2">Uncharacterized protein</fullName>
    </submittedName>
</protein>
<feature type="compositionally biased region" description="Low complexity" evidence="1">
    <location>
        <begin position="31"/>
        <end position="53"/>
    </location>
</feature>
<proteinExistence type="predicted"/>
<reference evidence="2" key="2">
    <citation type="submission" date="2020-11" db="EMBL/GenBank/DDBJ databases">
        <authorList>
            <person name="McCartney M.A."/>
            <person name="Auch B."/>
            <person name="Kono T."/>
            <person name="Mallez S."/>
            <person name="Becker A."/>
            <person name="Gohl D.M."/>
            <person name="Silverstein K.A.T."/>
            <person name="Koren S."/>
            <person name="Bechman K.B."/>
            <person name="Herman A."/>
            <person name="Abrahante J.E."/>
            <person name="Garbe J."/>
        </authorList>
    </citation>
    <scope>NUCLEOTIDE SEQUENCE</scope>
    <source>
        <strain evidence="2">Duluth1</strain>
        <tissue evidence="2">Whole animal</tissue>
    </source>
</reference>
<comment type="caution">
    <text evidence="2">The sequence shown here is derived from an EMBL/GenBank/DDBJ whole genome shotgun (WGS) entry which is preliminary data.</text>
</comment>
<keyword evidence="3" id="KW-1185">Reference proteome</keyword>
<dbReference type="Proteomes" id="UP000828390">
    <property type="component" value="Unassembled WGS sequence"/>
</dbReference>
<accession>A0A9D4FW08</accession>
<reference evidence="2" key="1">
    <citation type="journal article" date="2019" name="bioRxiv">
        <title>The Genome of the Zebra Mussel, Dreissena polymorpha: A Resource for Invasive Species Research.</title>
        <authorList>
            <person name="McCartney M.A."/>
            <person name="Auch B."/>
            <person name="Kono T."/>
            <person name="Mallez S."/>
            <person name="Zhang Y."/>
            <person name="Obille A."/>
            <person name="Becker A."/>
            <person name="Abrahante J.E."/>
            <person name="Garbe J."/>
            <person name="Badalamenti J.P."/>
            <person name="Herman A."/>
            <person name="Mangelson H."/>
            <person name="Liachko I."/>
            <person name="Sullivan S."/>
            <person name="Sone E.D."/>
            <person name="Koren S."/>
            <person name="Silverstein K.A.T."/>
            <person name="Beckman K.B."/>
            <person name="Gohl D.M."/>
        </authorList>
    </citation>
    <scope>NUCLEOTIDE SEQUENCE</scope>
    <source>
        <strain evidence="2">Duluth1</strain>
        <tissue evidence="2">Whole animal</tissue>
    </source>
</reference>